<dbReference type="PANTHER" id="PTHR42760">
    <property type="entry name" value="SHORT-CHAIN DEHYDROGENASES/REDUCTASES FAMILY MEMBER"/>
    <property type="match status" value="1"/>
</dbReference>
<dbReference type="RefSeq" id="WP_261919504.1">
    <property type="nucleotide sequence ID" value="NZ_CP022011.1"/>
</dbReference>
<dbReference type="Gene3D" id="3.40.50.720">
    <property type="entry name" value="NAD(P)-binding Rossmann-like Domain"/>
    <property type="match status" value="1"/>
</dbReference>
<dbReference type="GO" id="GO:0008709">
    <property type="term" value="F:cholate 7-alpha-dehydrogenase (NAD+) activity"/>
    <property type="evidence" value="ECO:0007669"/>
    <property type="project" value="UniProtKB-EC"/>
</dbReference>
<keyword evidence="2" id="KW-0560">Oxidoreductase</keyword>
<dbReference type="PRINTS" id="PR00080">
    <property type="entry name" value="SDRFAMILY"/>
</dbReference>
<name>A0A8E3S8F0_9PAST</name>
<dbReference type="Pfam" id="PF13561">
    <property type="entry name" value="adh_short_C2"/>
    <property type="match status" value="1"/>
</dbReference>
<organism evidence="2 3">
    <name type="scientific">Mergibacter septicus</name>
    <dbReference type="NCBI Taxonomy" id="221402"/>
    <lineage>
        <taxon>Bacteria</taxon>
        <taxon>Pseudomonadati</taxon>
        <taxon>Pseudomonadota</taxon>
        <taxon>Gammaproteobacteria</taxon>
        <taxon>Pasteurellales</taxon>
        <taxon>Pasteurellaceae</taxon>
        <taxon>Mergibacter</taxon>
    </lineage>
</organism>
<dbReference type="PROSITE" id="PS00061">
    <property type="entry name" value="ADH_SHORT"/>
    <property type="match status" value="1"/>
</dbReference>
<dbReference type="InterPro" id="IPR036291">
    <property type="entry name" value="NAD(P)-bd_dom_sf"/>
</dbReference>
<evidence type="ECO:0000313" key="2">
    <source>
        <dbReference type="EMBL" id="QDJ14417.1"/>
    </source>
</evidence>
<dbReference type="InterPro" id="IPR020904">
    <property type="entry name" value="Sc_DH/Rdtase_CS"/>
</dbReference>
<evidence type="ECO:0000256" key="1">
    <source>
        <dbReference type="ARBA" id="ARBA00006484"/>
    </source>
</evidence>
<dbReference type="PRINTS" id="PR00081">
    <property type="entry name" value="GDHRDH"/>
</dbReference>
<sequence length="256" mass="26739">MSLHNLFDLSNKVAIVTGGANGIGKASALLLAEAGADVVIGDLNLEQAEEVAKEIRAMGRKAIAVSCNILDDAEMVKAVETTVEQLGGIHILVNVAGGGGGGREVPEKITVTEIERDFKLNVYSVWRMIQLCAPHMKKAGYGSVINIASMGAITHSPGMSGYASSKAAVVHMGANLAFDYPYLRINAIGPGATRTNALATVLTPEIEKAMLAHTPIKRLGEPEDIAGAVLYFASPISSWVNGQVLYVNGGGVQTLA</sequence>
<dbReference type="SUPFAM" id="SSF51735">
    <property type="entry name" value="NAD(P)-binding Rossmann-fold domains"/>
    <property type="match status" value="1"/>
</dbReference>
<keyword evidence="3" id="KW-1185">Reference proteome</keyword>
<protein>
    <submittedName>
        <fullName evidence="2">7-alpha-hydroxysteroid dehydrogenase</fullName>
        <ecNumber evidence="2">1.1.1.159</ecNumber>
    </submittedName>
</protein>
<dbReference type="Proteomes" id="UP000955338">
    <property type="component" value="Chromosome"/>
</dbReference>
<dbReference type="InterPro" id="IPR002347">
    <property type="entry name" value="SDR_fam"/>
</dbReference>
<dbReference type="EC" id="1.1.1.159" evidence="2"/>
<gene>
    <name evidence="2" type="ORF">CEP48_02830</name>
</gene>
<evidence type="ECO:0000313" key="3">
    <source>
        <dbReference type="Proteomes" id="UP000955338"/>
    </source>
</evidence>
<comment type="similarity">
    <text evidence="1">Belongs to the short-chain dehydrogenases/reductases (SDR) family.</text>
</comment>
<dbReference type="NCBIfam" id="NF005559">
    <property type="entry name" value="PRK07231.1"/>
    <property type="match status" value="1"/>
</dbReference>
<dbReference type="FunFam" id="3.40.50.720:FF:000084">
    <property type="entry name" value="Short-chain dehydrogenase reductase"/>
    <property type="match status" value="1"/>
</dbReference>
<proteinExistence type="inferred from homology"/>
<dbReference type="EMBL" id="CP022011">
    <property type="protein sequence ID" value="QDJ14417.1"/>
    <property type="molecule type" value="Genomic_DNA"/>
</dbReference>
<accession>A0A8E3S8F0</accession>
<reference evidence="2" key="1">
    <citation type="submission" date="2017-06" db="EMBL/GenBank/DDBJ databases">
        <title>Genome sequencing of pathogenic and non-pathogenic strains within Bisgaard taxon 40.</title>
        <authorList>
            <person name="Ladner J.T."/>
            <person name="Lovett S.P."/>
            <person name="Koroleva G."/>
            <person name="Lorch J.M."/>
        </authorList>
    </citation>
    <scope>NUCLEOTIDE SEQUENCE</scope>
    <source>
        <strain evidence="2">27576-1-I1</strain>
    </source>
</reference>
<dbReference type="AlphaFoldDB" id="A0A8E3S8F0"/>